<dbReference type="RefSeq" id="WP_007199698.1">
    <property type="nucleotide sequence ID" value="NZ_CM002917.1"/>
</dbReference>
<dbReference type="Pfam" id="PF01040">
    <property type="entry name" value="UbiA"/>
    <property type="match status" value="1"/>
</dbReference>
<evidence type="ECO:0000256" key="5">
    <source>
        <dbReference type="ARBA" id="ARBA00023136"/>
    </source>
</evidence>
<keyword evidence="8" id="KW-1185">Reference proteome</keyword>
<feature type="transmembrane region" description="Helical" evidence="6">
    <location>
        <begin position="293"/>
        <end position="311"/>
    </location>
</feature>
<sequence length="480" mass="52720">MDALSDNRHVPLCIDLDGTLIATDSLWEGLVSVLIRRPWLFFAAIFWALSGKAVLKREIAARLAHKGADWPYRDEVIARIKQAREAGQPVWLVTGAAESTAKAVADHLGLFDRVLHSTDAENLTSSRKRERLVSICGDGGFDYAGNSRDDLAVFDAARRAIIVAPDSAARKWGAKNRAEFLPLAQISPLAILKSIRVHQWLKNVLIAVPLVLNHEFADTNLVLAAIAAFFSFSFLASAVYIVNDISDLANDRQHPRKRLRPLASGAVSVPVISVAAVALLAASVALASLLPPLFWAVLAMYATITTAYTFVLKRKLLVDVFTLAALYTLRIVAGAAATGTDLSFWLLAFSIFFFLSLALVKRYVELDELANSDDAQLKGRGYAGSDKDMIGQAGVASAFSAAMVLALYVHSDEVTSMYAQPWLLWPLCPLILYMLLRIWILARRSQMHDDPVVFIMRDWRSQVTTFVGAALVILATLNVW</sequence>
<keyword evidence="2" id="KW-1003">Cell membrane</keyword>
<feature type="transmembrane region" description="Helical" evidence="6">
    <location>
        <begin position="463"/>
        <end position="479"/>
    </location>
</feature>
<dbReference type="CDD" id="cd13963">
    <property type="entry name" value="PT_UbiA_2"/>
    <property type="match status" value="1"/>
</dbReference>
<reference evidence="7 8" key="1">
    <citation type="submission" date="2007-10" db="EMBL/GenBank/DDBJ databases">
        <authorList>
            <person name="Wagner-Dobler I."/>
            <person name="Ferriera S."/>
            <person name="Johnson J."/>
            <person name="Kravitz S."/>
            <person name="Beeson K."/>
            <person name="Sutton G."/>
            <person name="Rogers Y.-H."/>
            <person name="Friedman R."/>
            <person name="Frazier M."/>
            <person name="Venter J.C."/>
        </authorList>
    </citation>
    <scope>NUCLEOTIDE SEQUENCE [LARGE SCALE GENOMIC DNA]</scope>
    <source>
        <strain evidence="7 8">DFL-43</strain>
    </source>
</reference>
<evidence type="ECO:0000256" key="1">
    <source>
        <dbReference type="ARBA" id="ARBA00004141"/>
    </source>
</evidence>
<dbReference type="GO" id="GO:0005886">
    <property type="term" value="C:plasma membrane"/>
    <property type="evidence" value="ECO:0007669"/>
    <property type="project" value="TreeGrafter"/>
</dbReference>
<dbReference type="InterPro" id="IPR039653">
    <property type="entry name" value="Prenyltransferase"/>
</dbReference>
<name>A9CW52_HOEPD</name>
<evidence type="ECO:0000313" key="8">
    <source>
        <dbReference type="Proteomes" id="UP000004291"/>
    </source>
</evidence>
<dbReference type="GO" id="GO:0009247">
    <property type="term" value="P:glycolipid biosynthetic process"/>
    <property type="evidence" value="ECO:0007669"/>
    <property type="project" value="TreeGrafter"/>
</dbReference>
<dbReference type="Gene3D" id="1.10.357.140">
    <property type="entry name" value="UbiA prenyltransferase"/>
    <property type="match status" value="1"/>
</dbReference>
<keyword evidence="5 6" id="KW-0472">Membrane</keyword>
<dbReference type="PANTHER" id="PTHR11048">
    <property type="entry name" value="PRENYLTRANSFERASES"/>
    <property type="match status" value="1"/>
</dbReference>
<dbReference type="InterPro" id="IPR023214">
    <property type="entry name" value="HAD_sf"/>
</dbReference>
<evidence type="ECO:0000256" key="3">
    <source>
        <dbReference type="ARBA" id="ARBA00022692"/>
    </source>
</evidence>
<dbReference type="NCBIfam" id="NF006088">
    <property type="entry name" value="PRK08238.1"/>
    <property type="match status" value="1"/>
</dbReference>
<feature type="transmembrane region" description="Helical" evidence="6">
    <location>
        <begin position="422"/>
        <end position="442"/>
    </location>
</feature>
<dbReference type="InterPro" id="IPR036412">
    <property type="entry name" value="HAD-like_sf"/>
</dbReference>
<dbReference type="OrthoDB" id="9803632at2"/>
<dbReference type="PANTHER" id="PTHR11048:SF5">
    <property type="entry name" value="DECAPRENYL-PHOSPHATE PHOSPHORIBOSYLTRANSFERASE"/>
    <property type="match status" value="1"/>
</dbReference>
<reference evidence="7 8" key="2">
    <citation type="submission" date="2012-06" db="EMBL/GenBank/DDBJ databases">
        <authorList>
            <person name="Fiebig A."/>
        </authorList>
    </citation>
    <scope>NUCLEOTIDE SEQUENCE [LARGE SCALE GENOMIC DNA]</scope>
    <source>
        <strain evidence="7 8">DFL-43</strain>
    </source>
</reference>
<evidence type="ECO:0000256" key="2">
    <source>
        <dbReference type="ARBA" id="ARBA00022475"/>
    </source>
</evidence>
<organism evidence="7 8">
    <name type="scientific">Hoeflea phototrophica (strain DSM 17068 / NCIMB 14078 / DFL-43)</name>
    <dbReference type="NCBI Taxonomy" id="411684"/>
    <lineage>
        <taxon>Bacteria</taxon>
        <taxon>Pseudomonadati</taxon>
        <taxon>Pseudomonadota</taxon>
        <taxon>Alphaproteobacteria</taxon>
        <taxon>Hyphomicrobiales</taxon>
        <taxon>Rhizobiaceae</taxon>
        <taxon>Hoeflea</taxon>
    </lineage>
</organism>
<dbReference type="GO" id="GO:0016765">
    <property type="term" value="F:transferase activity, transferring alkyl or aryl (other than methyl) groups"/>
    <property type="evidence" value="ECO:0007669"/>
    <property type="project" value="InterPro"/>
</dbReference>
<comment type="subcellular location">
    <subcellularLocation>
        <location evidence="1">Membrane</location>
        <topology evidence="1">Multi-pass membrane protein</topology>
    </subcellularLocation>
</comment>
<keyword evidence="4 6" id="KW-1133">Transmembrane helix</keyword>
<dbReference type="AlphaFoldDB" id="A9CW52"/>
<feature type="transmembrane region" description="Helical" evidence="6">
    <location>
        <begin position="316"/>
        <end position="336"/>
    </location>
</feature>
<accession>A9CW52</accession>
<dbReference type="InterPro" id="IPR044878">
    <property type="entry name" value="UbiA_sf"/>
</dbReference>
<protein>
    <submittedName>
        <fullName evidence="7">4-hydroxybenzoate polyprenyltransferase</fullName>
    </submittedName>
</protein>
<evidence type="ECO:0000313" key="7">
    <source>
        <dbReference type="EMBL" id="EDQ35467.1"/>
    </source>
</evidence>
<dbReference type="SUPFAM" id="SSF56784">
    <property type="entry name" value="HAD-like"/>
    <property type="match status" value="1"/>
</dbReference>
<dbReference type="InterPro" id="IPR000537">
    <property type="entry name" value="UbiA_prenyltransferase"/>
</dbReference>
<proteinExistence type="predicted"/>
<dbReference type="Proteomes" id="UP000004291">
    <property type="component" value="Chromosome"/>
</dbReference>
<evidence type="ECO:0000256" key="6">
    <source>
        <dbReference type="SAM" id="Phobius"/>
    </source>
</evidence>
<keyword evidence="3 6" id="KW-0812">Transmembrane</keyword>
<dbReference type="Pfam" id="PF12710">
    <property type="entry name" value="HAD"/>
    <property type="match status" value="1"/>
</dbReference>
<dbReference type="STRING" id="411684.HPDFL43_19772"/>
<feature type="transmembrane region" description="Helical" evidence="6">
    <location>
        <begin position="390"/>
        <end position="410"/>
    </location>
</feature>
<keyword evidence="7" id="KW-0808">Transferase</keyword>
<feature type="transmembrane region" description="Helical" evidence="6">
    <location>
        <begin position="262"/>
        <end position="287"/>
    </location>
</feature>
<dbReference type="HOGENOM" id="CLU_029423_2_0_5"/>
<comment type="caution">
    <text evidence="7">The sequence shown here is derived from an EMBL/GenBank/DDBJ whole genome shotgun (WGS) entry which is preliminary data.</text>
</comment>
<evidence type="ECO:0000256" key="4">
    <source>
        <dbReference type="ARBA" id="ARBA00022989"/>
    </source>
</evidence>
<gene>
    <name evidence="7" type="ORF">HPDFL43_19772</name>
</gene>
<feature type="transmembrane region" description="Helical" evidence="6">
    <location>
        <begin position="342"/>
        <end position="360"/>
    </location>
</feature>
<feature type="transmembrane region" description="Helical" evidence="6">
    <location>
        <begin position="221"/>
        <end position="242"/>
    </location>
</feature>
<dbReference type="eggNOG" id="COG0382">
    <property type="taxonomic scope" value="Bacteria"/>
</dbReference>
<dbReference type="EMBL" id="ABIA03000001">
    <property type="protein sequence ID" value="EDQ35467.1"/>
    <property type="molecule type" value="Genomic_DNA"/>
</dbReference>
<dbReference type="Gene3D" id="3.40.50.1000">
    <property type="entry name" value="HAD superfamily/HAD-like"/>
    <property type="match status" value="1"/>
</dbReference>